<evidence type="ECO:0000256" key="2">
    <source>
        <dbReference type="ARBA" id="ARBA00023015"/>
    </source>
</evidence>
<evidence type="ECO:0000256" key="4">
    <source>
        <dbReference type="ARBA" id="ARBA00023163"/>
    </source>
</evidence>
<reference evidence="6 7" key="1">
    <citation type="submission" date="2015-01" db="EMBL/GenBank/DDBJ databases">
        <title>Draft Genome Sequences of Four Bacillus thermoamylovorans Strains, Isolated From Food Products.</title>
        <authorList>
            <person name="Krawcyk A.O."/>
            <person name="Berendsen E.M."/>
            <person name="Eijlander R.T."/>
            <person name="de Jong A."/>
            <person name="Wells-Bennik M."/>
            <person name="Kuipers O.P."/>
        </authorList>
    </citation>
    <scope>NUCLEOTIDE SEQUENCE [LARGE SCALE GENOMIC DNA]</scope>
    <source>
        <strain evidence="6 7">B4167</strain>
    </source>
</reference>
<evidence type="ECO:0000313" key="6">
    <source>
        <dbReference type="EMBL" id="KIO74033.1"/>
    </source>
</evidence>
<dbReference type="Gene3D" id="3.40.50.2300">
    <property type="match status" value="2"/>
</dbReference>
<organism evidence="6 7">
    <name type="scientific">Caldibacillus thermoamylovorans</name>
    <dbReference type="NCBI Taxonomy" id="35841"/>
    <lineage>
        <taxon>Bacteria</taxon>
        <taxon>Bacillati</taxon>
        <taxon>Bacillota</taxon>
        <taxon>Bacilli</taxon>
        <taxon>Bacillales</taxon>
        <taxon>Bacillaceae</taxon>
        <taxon>Caldibacillus</taxon>
    </lineage>
</organism>
<dbReference type="SUPFAM" id="SSF47413">
    <property type="entry name" value="lambda repressor-like DNA-binding domains"/>
    <property type="match status" value="1"/>
</dbReference>
<dbReference type="CDD" id="cd19974">
    <property type="entry name" value="PBP1_LacI-like"/>
    <property type="match status" value="1"/>
</dbReference>
<dbReference type="InterPro" id="IPR010982">
    <property type="entry name" value="Lambda_DNA-bd_dom_sf"/>
</dbReference>
<dbReference type="CDD" id="cd01392">
    <property type="entry name" value="HTH_LacI"/>
    <property type="match status" value="1"/>
</dbReference>
<accession>A0ABD4AAU0</accession>
<dbReference type="PROSITE" id="PS50932">
    <property type="entry name" value="HTH_LACI_2"/>
    <property type="match status" value="1"/>
</dbReference>
<dbReference type="RefSeq" id="WP_041901998.1">
    <property type="nucleotide sequence ID" value="NZ_JXLT01000021.1"/>
</dbReference>
<name>A0ABD4AAU0_9BACI</name>
<evidence type="ECO:0000313" key="7">
    <source>
        <dbReference type="Proteomes" id="UP000032076"/>
    </source>
</evidence>
<dbReference type="Pfam" id="PF13377">
    <property type="entry name" value="Peripla_BP_3"/>
    <property type="match status" value="1"/>
</dbReference>
<dbReference type="SMART" id="SM00354">
    <property type="entry name" value="HTH_LACI"/>
    <property type="match status" value="1"/>
</dbReference>
<evidence type="ECO:0000259" key="5">
    <source>
        <dbReference type="PROSITE" id="PS50932"/>
    </source>
</evidence>
<proteinExistence type="predicted"/>
<keyword evidence="4" id="KW-0804">Transcription</keyword>
<sequence length="348" mass="40095">MNTKVTMKDIAEKLGVSSVTISKALNDKDGVSEELKEKIKRVADEMGYRYNTMAKSMKEGLSYNIGVIVSERFIGDDVQSFYLIFFSKISKYLESFNYYGILHNLSYEDEKNLILPRIYNESRVDGIIILGQLKSDYIDLLKNIDIPIVFLDFYDSHMEVDTIITDNYYGAYEITNYLINNGHKKIAFVGNIYSTSSIQDRFLGYCKALLENRIELDFNYFVNDRNEDGKYIDFQLPKDLPTAFVCNNDQVAYHLINFLQKSGFHIPEDFSVVGFDNDIYAQISNPKLTTVEVDMDTMARTATKILVDRIKKSRKSVNRIQVPSKIIVRDSVKDISTDEKEEVKELLV</sequence>
<comment type="caution">
    <text evidence="6">The sequence shown here is derived from an EMBL/GenBank/DDBJ whole genome shotgun (WGS) entry which is preliminary data.</text>
</comment>
<keyword evidence="2" id="KW-0805">Transcription regulation</keyword>
<dbReference type="SUPFAM" id="SSF53822">
    <property type="entry name" value="Periplasmic binding protein-like I"/>
    <property type="match status" value="1"/>
</dbReference>
<protein>
    <recommendedName>
        <fullName evidence="5">HTH lacI-type domain-containing protein</fullName>
    </recommendedName>
</protein>
<dbReference type="GO" id="GO:0003677">
    <property type="term" value="F:DNA binding"/>
    <property type="evidence" value="ECO:0007669"/>
    <property type="project" value="UniProtKB-KW"/>
</dbReference>
<evidence type="ECO:0000256" key="1">
    <source>
        <dbReference type="ARBA" id="ARBA00022491"/>
    </source>
</evidence>
<dbReference type="AlphaFoldDB" id="A0ABD4AAU0"/>
<dbReference type="InterPro" id="IPR046335">
    <property type="entry name" value="LacI/GalR-like_sensor"/>
</dbReference>
<dbReference type="Pfam" id="PF00356">
    <property type="entry name" value="LacI"/>
    <property type="match status" value="1"/>
</dbReference>
<dbReference type="PANTHER" id="PTHR30146">
    <property type="entry name" value="LACI-RELATED TRANSCRIPTIONAL REPRESSOR"/>
    <property type="match status" value="1"/>
</dbReference>
<keyword evidence="3" id="KW-0238">DNA-binding</keyword>
<dbReference type="EMBL" id="JXLU01000015">
    <property type="protein sequence ID" value="KIO74033.1"/>
    <property type="molecule type" value="Genomic_DNA"/>
</dbReference>
<dbReference type="Gene3D" id="1.10.260.40">
    <property type="entry name" value="lambda repressor-like DNA-binding domains"/>
    <property type="match status" value="1"/>
</dbReference>
<evidence type="ECO:0000256" key="3">
    <source>
        <dbReference type="ARBA" id="ARBA00023125"/>
    </source>
</evidence>
<dbReference type="Proteomes" id="UP000032076">
    <property type="component" value="Unassembled WGS sequence"/>
</dbReference>
<keyword evidence="1" id="KW-0678">Repressor</keyword>
<dbReference type="GO" id="GO:0006355">
    <property type="term" value="P:regulation of DNA-templated transcription"/>
    <property type="evidence" value="ECO:0007669"/>
    <property type="project" value="UniProtKB-ARBA"/>
</dbReference>
<dbReference type="PANTHER" id="PTHR30146:SF148">
    <property type="entry name" value="HTH-TYPE TRANSCRIPTIONAL REPRESSOR PURR-RELATED"/>
    <property type="match status" value="1"/>
</dbReference>
<dbReference type="InterPro" id="IPR000843">
    <property type="entry name" value="HTH_LacI"/>
</dbReference>
<dbReference type="InterPro" id="IPR028082">
    <property type="entry name" value="Peripla_BP_I"/>
</dbReference>
<gene>
    <name evidence="6" type="ORF">B4167_1622</name>
</gene>
<feature type="domain" description="HTH lacI-type" evidence="5">
    <location>
        <begin position="5"/>
        <end position="59"/>
    </location>
</feature>